<comment type="pathway">
    <text evidence="4 6">Amino-acid biosynthesis; L-proline biosynthesis; L-proline from L-glutamate 5-semialdehyde: step 1/1.</text>
</comment>
<dbReference type="PANTHER" id="PTHR11645:SF0">
    <property type="entry name" value="PYRROLINE-5-CARBOXYLATE REDUCTASE 3"/>
    <property type="match status" value="1"/>
</dbReference>
<keyword evidence="4 6" id="KW-0028">Amino-acid biosynthesis</keyword>
<proteinExistence type="inferred from homology"/>
<comment type="similarity">
    <text evidence="1 4 6">Belongs to the pyrroline-5-carboxylate reductase family.</text>
</comment>
<evidence type="ECO:0000256" key="6">
    <source>
        <dbReference type="RuleBase" id="RU003903"/>
    </source>
</evidence>
<dbReference type="InterPro" id="IPR000304">
    <property type="entry name" value="Pyrroline-COOH_reductase"/>
</dbReference>
<keyword evidence="3 4" id="KW-0560">Oxidoreductase</keyword>
<organism evidence="9 10">
    <name type="scientific">Silvimonas iriomotensis</name>
    <dbReference type="NCBI Taxonomy" id="449662"/>
    <lineage>
        <taxon>Bacteria</taxon>
        <taxon>Pseudomonadati</taxon>
        <taxon>Pseudomonadota</taxon>
        <taxon>Betaproteobacteria</taxon>
        <taxon>Neisseriales</taxon>
        <taxon>Chitinibacteraceae</taxon>
        <taxon>Silvimonas</taxon>
    </lineage>
</organism>
<dbReference type="PROSITE" id="PS00521">
    <property type="entry name" value="P5CR"/>
    <property type="match status" value="1"/>
</dbReference>
<dbReference type="SUPFAM" id="SSF48179">
    <property type="entry name" value="6-phosphogluconate dehydrogenase C-terminal domain-like"/>
    <property type="match status" value="1"/>
</dbReference>
<comment type="function">
    <text evidence="4">Catalyzes the reduction of 1-pyrroline-5-carboxylate (PCA) to L-proline.</text>
</comment>
<comment type="catalytic activity">
    <reaction evidence="4 6">
        <text>L-proline + NADP(+) = (S)-1-pyrroline-5-carboxylate + NADPH + 2 H(+)</text>
        <dbReference type="Rhea" id="RHEA:14109"/>
        <dbReference type="ChEBI" id="CHEBI:15378"/>
        <dbReference type="ChEBI" id="CHEBI:17388"/>
        <dbReference type="ChEBI" id="CHEBI:57783"/>
        <dbReference type="ChEBI" id="CHEBI:58349"/>
        <dbReference type="ChEBI" id="CHEBI:60039"/>
        <dbReference type="EC" id="1.5.1.2"/>
    </reaction>
</comment>
<evidence type="ECO:0000313" key="9">
    <source>
        <dbReference type="EMBL" id="GGP22825.1"/>
    </source>
</evidence>
<dbReference type="Pfam" id="PF03807">
    <property type="entry name" value="F420_oxidored"/>
    <property type="match status" value="1"/>
</dbReference>
<dbReference type="NCBIfam" id="TIGR00112">
    <property type="entry name" value="proC"/>
    <property type="match status" value="1"/>
</dbReference>
<dbReference type="InterPro" id="IPR036291">
    <property type="entry name" value="NAD(P)-bd_dom_sf"/>
</dbReference>
<keyword evidence="4" id="KW-0963">Cytoplasm</keyword>
<dbReference type="Pfam" id="PF14748">
    <property type="entry name" value="P5CR_dimer"/>
    <property type="match status" value="1"/>
</dbReference>
<dbReference type="EMBL" id="BMLX01000003">
    <property type="protein sequence ID" value="GGP22825.1"/>
    <property type="molecule type" value="Genomic_DNA"/>
</dbReference>
<feature type="domain" description="Pyrroline-5-carboxylate reductase dimerisation" evidence="8">
    <location>
        <begin position="158"/>
        <end position="262"/>
    </location>
</feature>
<keyword evidence="2 4" id="KW-0521">NADP</keyword>
<keyword evidence="10" id="KW-1185">Reference proteome</keyword>
<evidence type="ECO:0000313" key="10">
    <source>
        <dbReference type="Proteomes" id="UP000637267"/>
    </source>
</evidence>
<dbReference type="EC" id="1.5.1.2" evidence="4 5"/>
<reference evidence="10" key="1">
    <citation type="journal article" date="2019" name="Int. J. Syst. Evol. Microbiol.">
        <title>The Global Catalogue of Microorganisms (GCM) 10K type strain sequencing project: providing services to taxonomists for standard genome sequencing and annotation.</title>
        <authorList>
            <consortium name="The Broad Institute Genomics Platform"/>
            <consortium name="The Broad Institute Genome Sequencing Center for Infectious Disease"/>
            <person name="Wu L."/>
            <person name="Ma J."/>
        </authorList>
    </citation>
    <scope>NUCLEOTIDE SEQUENCE [LARGE SCALE GENOMIC DNA]</scope>
    <source>
        <strain evidence="10">CGMCC 1.8859</strain>
    </source>
</reference>
<dbReference type="Gene3D" id="1.10.3730.10">
    <property type="entry name" value="ProC C-terminal domain-like"/>
    <property type="match status" value="1"/>
</dbReference>
<gene>
    <name evidence="4 9" type="primary">proC</name>
    <name evidence="9" type="ORF">GCM10010970_28250</name>
</gene>
<dbReference type="InterPro" id="IPR029036">
    <property type="entry name" value="P5CR_dimer"/>
</dbReference>
<dbReference type="PANTHER" id="PTHR11645">
    <property type="entry name" value="PYRROLINE-5-CARBOXYLATE REDUCTASE"/>
    <property type="match status" value="1"/>
</dbReference>
<dbReference type="Gene3D" id="3.40.50.720">
    <property type="entry name" value="NAD(P)-binding Rossmann-like Domain"/>
    <property type="match status" value="1"/>
</dbReference>
<evidence type="ECO:0000259" key="8">
    <source>
        <dbReference type="Pfam" id="PF14748"/>
    </source>
</evidence>
<evidence type="ECO:0000256" key="2">
    <source>
        <dbReference type="ARBA" id="ARBA00022857"/>
    </source>
</evidence>
<protein>
    <recommendedName>
        <fullName evidence="4 5">Pyrroline-5-carboxylate reductase</fullName>
        <shortName evidence="4">P5C reductase</shortName>
        <shortName evidence="4">P5CR</shortName>
        <ecNumber evidence="4 5">1.5.1.2</ecNumber>
    </recommendedName>
    <alternativeName>
        <fullName evidence="4">PCA reductase</fullName>
    </alternativeName>
</protein>
<dbReference type="InterPro" id="IPR028939">
    <property type="entry name" value="P5C_Rdtase_cat_N"/>
</dbReference>
<evidence type="ECO:0000256" key="5">
    <source>
        <dbReference type="NCBIfam" id="TIGR00112"/>
    </source>
</evidence>
<evidence type="ECO:0000256" key="3">
    <source>
        <dbReference type="ARBA" id="ARBA00023002"/>
    </source>
</evidence>
<accession>A0ABQ2PC47</accession>
<comment type="catalytic activity">
    <reaction evidence="4">
        <text>L-proline + NAD(+) = (S)-1-pyrroline-5-carboxylate + NADH + 2 H(+)</text>
        <dbReference type="Rhea" id="RHEA:14105"/>
        <dbReference type="ChEBI" id="CHEBI:15378"/>
        <dbReference type="ChEBI" id="CHEBI:17388"/>
        <dbReference type="ChEBI" id="CHEBI:57540"/>
        <dbReference type="ChEBI" id="CHEBI:57945"/>
        <dbReference type="ChEBI" id="CHEBI:60039"/>
        <dbReference type="EC" id="1.5.1.2"/>
    </reaction>
</comment>
<evidence type="ECO:0000256" key="1">
    <source>
        <dbReference type="ARBA" id="ARBA00005525"/>
    </source>
</evidence>
<evidence type="ECO:0000256" key="4">
    <source>
        <dbReference type="HAMAP-Rule" id="MF_01925"/>
    </source>
</evidence>
<comment type="subcellular location">
    <subcellularLocation>
        <location evidence="4">Cytoplasm</location>
    </subcellularLocation>
</comment>
<name>A0ABQ2PC47_9NEIS</name>
<dbReference type="SUPFAM" id="SSF51735">
    <property type="entry name" value="NAD(P)-binding Rossmann-fold domains"/>
    <property type="match status" value="1"/>
</dbReference>
<sequence>MKITFIGGGNMAGAMIGGLISQGFAASDLYVVEPDATRRAQLNSEYGLASGTPDDALPASDVVIFAVKPQQLRQVAQAVAPQLNGAMALSIAAGVRVETLSRWLGGYGRVVRVMPNTPALVQAGISGVYAAEGVSAEDRAAVDRILASIGKVVWLKEESEMDGITAISGSGPAYVFYFIESLQAAARAQGFAPDIARALAYETVAGAMKLASQSDDDAATLRIKVTSKGGTTERAINAMDNSQVRATIIAATQAAAARSRELGDELGRDTEV</sequence>
<dbReference type="InterPro" id="IPR008927">
    <property type="entry name" value="6-PGluconate_DH-like_C_sf"/>
</dbReference>
<feature type="domain" description="Pyrroline-5-carboxylate reductase catalytic N-terminal" evidence="7">
    <location>
        <begin position="2"/>
        <end position="94"/>
    </location>
</feature>
<comment type="caution">
    <text evidence="9">The sequence shown here is derived from an EMBL/GenBank/DDBJ whole genome shotgun (WGS) entry which is preliminary data.</text>
</comment>
<dbReference type="RefSeq" id="WP_188704994.1">
    <property type="nucleotide sequence ID" value="NZ_BMLX01000003.1"/>
</dbReference>
<dbReference type="PIRSF" id="PIRSF000193">
    <property type="entry name" value="Pyrrol-5-carb_rd"/>
    <property type="match status" value="1"/>
</dbReference>
<keyword evidence="4 6" id="KW-0641">Proline biosynthesis</keyword>
<dbReference type="InterPro" id="IPR053790">
    <property type="entry name" value="P5CR-like_CS"/>
</dbReference>
<dbReference type="HAMAP" id="MF_01925">
    <property type="entry name" value="P5C_reductase"/>
    <property type="match status" value="1"/>
</dbReference>
<dbReference type="Proteomes" id="UP000637267">
    <property type="component" value="Unassembled WGS sequence"/>
</dbReference>
<evidence type="ECO:0000259" key="7">
    <source>
        <dbReference type="Pfam" id="PF03807"/>
    </source>
</evidence>